<comment type="caution">
    <text evidence="4">The sequence shown here is derived from an EMBL/GenBank/DDBJ whole genome shotgun (WGS) entry which is preliminary data.</text>
</comment>
<reference evidence="4 5" key="1">
    <citation type="submission" date="2018-06" db="EMBL/GenBank/DDBJ databases">
        <title>Extensive metabolic versatility and redundancy in microbially diverse, dynamic hydrothermal sediments.</title>
        <authorList>
            <person name="Dombrowski N."/>
            <person name="Teske A."/>
            <person name="Baker B.J."/>
        </authorList>
    </citation>
    <scope>NUCLEOTIDE SEQUENCE [LARGE SCALE GENOMIC DNA]</scope>
    <source>
        <strain evidence="4">B36_G15</strain>
    </source>
</reference>
<comment type="similarity">
    <text evidence="2">Belongs to the Nudix hydrolase family.</text>
</comment>
<evidence type="ECO:0000313" key="4">
    <source>
        <dbReference type="EMBL" id="RKX71486.1"/>
    </source>
</evidence>
<dbReference type="PANTHER" id="PTHR43736">
    <property type="entry name" value="ADP-RIBOSE PYROPHOSPHATASE"/>
    <property type="match status" value="1"/>
</dbReference>
<protein>
    <submittedName>
        <fullName evidence="4">NUDIX hydrolase</fullName>
    </submittedName>
</protein>
<dbReference type="PROSITE" id="PS51462">
    <property type="entry name" value="NUDIX"/>
    <property type="match status" value="1"/>
</dbReference>
<evidence type="ECO:0000256" key="2">
    <source>
        <dbReference type="RuleBase" id="RU003476"/>
    </source>
</evidence>
<dbReference type="Pfam" id="PF00293">
    <property type="entry name" value="NUDIX"/>
    <property type="match status" value="1"/>
</dbReference>
<keyword evidence="1 2" id="KW-0378">Hydrolase</keyword>
<gene>
    <name evidence="4" type="ORF">DRP53_01515</name>
</gene>
<dbReference type="GO" id="GO:0016787">
    <property type="term" value="F:hydrolase activity"/>
    <property type="evidence" value="ECO:0007669"/>
    <property type="project" value="UniProtKB-KW"/>
</dbReference>
<sequence>MSRRYRNPIPTVDAIIRYGDGIVLIRRKNPPYGWALPGGFVNYGETVEDAVIREAKEETGLDLIDLRQFRVYSDPDRDPRHHTISVVFIAKGKGELRGGDDAREARIFRLDQLPSDIAFDHRKIIEDYKRGIDDHLLSGSRG</sequence>
<proteinExistence type="inferred from homology"/>
<dbReference type="PANTHER" id="PTHR43736:SF1">
    <property type="entry name" value="DIHYDRONEOPTERIN TRIPHOSPHATE DIPHOSPHATASE"/>
    <property type="match status" value="1"/>
</dbReference>
<evidence type="ECO:0000313" key="5">
    <source>
        <dbReference type="Proteomes" id="UP000268469"/>
    </source>
</evidence>
<dbReference type="SUPFAM" id="SSF55811">
    <property type="entry name" value="Nudix"/>
    <property type="match status" value="1"/>
</dbReference>
<accession>A0A660SMZ9</accession>
<evidence type="ECO:0000256" key="1">
    <source>
        <dbReference type="ARBA" id="ARBA00022801"/>
    </source>
</evidence>
<dbReference type="InterPro" id="IPR020084">
    <property type="entry name" value="NUDIX_hydrolase_CS"/>
</dbReference>
<dbReference type="Gene3D" id="3.90.79.10">
    <property type="entry name" value="Nucleoside Triphosphate Pyrophosphohydrolase"/>
    <property type="match status" value="1"/>
</dbReference>
<dbReference type="AlphaFoldDB" id="A0A660SMZ9"/>
<dbReference type="EMBL" id="QNBE01000008">
    <property type="protein sequence ID" value="RKX71486.1"/>
    <property type="molecule type" value="Genomic_DNA"/>
</dbReference>
<dbReference type="CDD" id="cd18873">
    <property type="entry name" value="NUDIX_NadM_like"/>
    <property type="match status" value="1"/>
</dbReference>
<evidence type="ECO:0000259" key="3">
    <source>
        <dbReference type="PROSITE" id="PS51462"/>
    </source>
</evidence>
<dbReference type="PRINTS" id="PR00502">
    <property type="entry name" value="NUDIXFAMILY"/>
</dbReference>
<organism evidence="4 5">
    <name type="scientific">candidate division WOR-3 bacterium</name>
    <dbReference type="NCBI Taxonomy" id="2052148"/>
    <lineage>
        <taxon>Bacteria</taxon>
        <taxon>Bacteria division WOR-3</taxon>
    </lineage>
</organism>
<dbReference type="PROSITE" id="PS00893">
    <property type="entry name" value="NUDIX_BOX"/>
    <property type="match status" value="1"/>
</dbReference>
<dbReference type="InterPro" id="IPR015797">
    <property type="entry name" value="NUDIX_hydrolase-like_dom_sf"/>
</dbReference>
<dbReference type="InterPro" id="IPR020476">
    <property type="entry name" value="Nudix_hydrolase"/>
</dbReference>
<dbReference type="InterPro" id="IPR000086">
    <property type="entry name" value="NUDIX_hydrolase_dom"/>
</dbReference>
<feature type="domain" description="Nudix hydrolase" evidence="3">
    <location>
        <begin position="7"/>
        <end position="133"/>
    </location>
</feature>
<dbReference type="Proteomes" id="UP000268469">
    <property type="component" value="Unassembled WGS sequence"/>
</dbReference>
<name>A0A660SMZ9_UNCW3</name>